<dbReference type="PANTHER" id="PTHR11496">
    <property type="entry name" value="ALCOHOL DEHYDROGENASE"/>
    <property type="match status" value="1"/>
</dbReference>
<organism evidence="6 7">
    <name type="scientific">Herbinix luporum</name>
    <dbReference type="NCBI Taxonomy" id="1679721"/>
    <lineage>
        <taxon>Bacteria</taxon>
        <taxon>Bacillati</taxon>
        <taxon>Bacillota</taxon>
        <taxon>Clostridia</taxon>
        <taxon>Lachnospirales</taxon>
        <taxon>Lachnospiraceae</taxon>
        <taxon>Herbinix</taxon>
    </lineage>
</organism>
<evidence type="ECO:0000256" key="2">
    <source>
        <dbReference type="ARBA" id="ARBA00023002"/>
    </source>
</evidence>
<dbReference type="InterPro" id="IPR056798">
    <property type="entry name" value="ADH_Fe_C"/>
</dbReference>
<dbReference type="Gene3D" id="3.40.50.1970">
    <property type="match status" value="1"/>
</dbReference>
<evidence type="ECO:0000259" key="4">
    <source>
        <dbReference type="Pfam" id="PF00465"/>
    </source>
</evidence>
<evidence type="ECO:0000256" key="3">
    <source>
        <dbReference type="ARBA" id="ARBA00023027"/>
    </source>
</evidence>
<accession>A0A0K8J6A2</accession>
<dbReference type="FunFam" id="3.40.50.1970:FF:000003">
    <property type="entry name" value="Alcohol dehydrogenase, iron-containing"/>
    <property type="match status" value="1"/>
</dbReference>
<dbReference type="GO" id="GO:0046872">
    <property type="term" value="F:metal ion binding"/>
    <property type="evidence" value="ECO:0007669"/>
    <property type="project" value="InterPro"/>
</dbReference>
<dbReference type="InterPro" id="IPR018211">
    <property type="entry name" value="ADH_Fe_CS"/>
</dbReference>
<dbReference type="AlphaFoldDB" id="A0A0K8J6A2"/>
<keyword evidence="7" id="KW-1185">Reference proteome</keyword>
<dbReference type="Gene3D" id="1.20.1090.10">
    <property type="entry name" value="Dehydroquinate synthase-like - alpha domain"/>
    <property type="match status" value="1"/>
</dbReference>
<dbReference type="EMBL" id="LN879430">
    <property type="protein sequence ID" value="CUH92858.1"/>
    <property type="molecule type" value="Genomic_DNA"/>
</dbReference>
<dbReference type="KEGG" id="hsd:SD1D_1312"/>
<evidence type="ECO:0000256" key="1">
    <source>
        <dbReference type="ARBA" id="ARBA00007358"/>
    </source>
</evidence>
<dbReference type="PROSITE" id="PS00913">
    <property type="entry name" value="ADH_IRON_1"/>
    <property type="match status" value="1"/>
</dbReference>
<dbReference type="Pfam" id="PF00465">
    <property type="entry name" value="Fe-ADH"/>
    <property type="match status" value="1"/>
</dbReference>
<dbReference type="Pfam" id="PF25137">
    <property type="entry name" value="ADH_Fe_C"/>
    <property type="match status" value="1"/>
</dbReference>
<evidence type="ECO:0000313" key="7">
    <source>
        <dbReference type="Proteomes" id="UP000196053"/>
    </source>
</evidence>
<dbReference type="InterPro" id="IPR001670">
    <property type="entry name" value="ADH_Fe/GldA"/>
</dbReference>
<evidence type="ECO:0000259" key="5">
    <source>
        <dbReference type="Pfam" id="PF25137"/>
    </source>
</evidence>
<feature type="domain" description="Fe-containing alcohol dehydrogenase-like C-terminal" evidence="5">
    <location>
        <begin position="185"/>
        <end position="361"/>
    </location>
</feature>
<reference evidence="7" key="1">
    <citation type="submission" date="2015-09" db="EMBL/GenBank/DDBJ databases">
        <authorList>
            <person name="Wibberg D."/>
        </authorList>
    </citation>
    <scope>NUCLEOTIDE SEQUENCE [LARGE SCALE GENOMIC DNA]</scope>
    <source>
        <strain evidence="7">SD1D</strain>
    </source>
</reference>
<keyword evidence="3" id="KW-0520">NAD</keyword>
<evidence type="ECO:0000313" key="6">
    <source>
        <dbReference type="EMBL" id="CUH92858.1"/>
    </source>
</evidence>
<dbReference type="RefSeq" id="WP_058258192.1">
    <property type="nucleotide sequence ID" value="NZ_LN879430.1"/>
</dbReference>
<keyword evidence="2" id="KW-0560">Oxidoreductase</keyword>
<feature type="domain" description="Alcohol dehydrogenase iron-type/glycerol dehydrogenase GldA" evidence="4">
    <location>
        <begin position="8"/>
        <end position="173"/>
    </location>
</feature>
<dbReference type="GO" id="GO:0004022">
    <property type="term" value="F:alcohol dehydrogenase (NAD+) activity"/>
    <property type="evidence" value="ECO:0007669"/>
    <property type="project" value="TreeGrafter"/>
</dbReference>
<name>A0A0K8J6A2_9FIRM</name>
<dbReference type="Proteomes" id="UP000196053">
    <property type="component" value="Chromosome I"/>
</dbReference>
<comment type="similarity">
    <text evidence="1">Belongs to the iron-containing alcohol dehydrogenase family.</text>
</comment>
<dbReference type="SUPFAM" id="SSF56796">
    <property type="entry name" value="Dehydroquinate synthase-like"/>
    <property type="match status" value="1"/>
</dbReference>
<dbReference type="PANTHER" id="PTHR11496:SF102">
    <property type="entry name" value="ALCOHOL DEHYDROGENASE 4"/>
    <property type="match status" value="1"/>
</dbReference>
<proteinExistence type="inferred from homology"/>
<gene>
    <name evidence="6" type="ORF">SD1D_1312</name>
</gene>
<dbReference type="OrthoDB" id="9804734at2"/>
<protein>
    <submittedName>
        <fullName evidence="6">Uncharacterized protein</fullName>
    </submittedName>
</protein>
<sequence>MEFKFTMPTEIYFGEEVILKNKEVFSAIGKKALIVTGRNSAKKNGSYDDVKTALTTTGVEHILFDEVEENPSLETIEKGSYIGKINNVDFVIGIGGGSPMDAAKAVAVFIKNPDVNKENIFSSGKLESIPVVAVATTSGTGSEVTQYSIVTSIKEKTKKNLGQSIFPKVAFLDSRYTYDLPYDITVNTAIDAFTHLVEGYLNTNSTYMSDIYGEKGFELFKYCFERLVNKELTVEFRNKVMMASALAGIQIAQNGTSLPHGMGYPLTYFKGLPHGLANGVLTMEYLKSFKDKTKIERMLNILGFSNLEELESIFNRLIDVKIEITEDEINEYSKKFFANKKKLENHTEEVSLEDIINIYRKSLLKN</sequence>
<dbReference type="CDD" id="cd08181">
    <property type="entry name" value="PPD-like"/>
    <property type="match status" value="1"/>
</dbReference>
<dbReference type="InterPro" id="IPR039697">
    <property type="entry name" value="Alcohol_dehydrogenase_Fe"/>
</dbReference>